<dbReference type="Pfam" id="PF00126">
    <property type="entry name" value="HTH_1"/>
    <property type="match status" value="1"/>
</dbReference>
<feature type="domain" description="HTH lysR-type" evidence="5">
    <location>
        <begin position="3"/>
        <end position="60"/>
    </location>
</feature>
<dbReference type="InterPro" id="IPR000847">
    <property type="entry name" value="LysR_HTH_N"/>
</dbReference>
<dbReference type="GO" id="GO:0003700">
    <property type="term" value="F:DNA-binding transcription factor activity"/>
    <property type="evidence" value="ECO:0007669"/>
    <property type="project" value="InterPro"/>
</dbReference>
<reference evidence="6 7" key="1">
    <citation type="journal article" date="2019" name="ISME J.">
        <title>Evolution in action: habitat transition from sediment to the pelagial leads to genome streamlining in Methylophilaceae.</title>
        <authorList>
            <person name="Salcher M."/>
            <person name="Schaefle D."/>
            <person name="Kaspar M."/>
            <person name="Neuenschwander S.M."/>
            <person name="Ghai R."/>
        </authorList>
    </citation>
    <scope>NUCLEOTIDE SEQUENCE [LARGE SCALE GENOMIC DNA]</scope>
    <source>
        <strain evidence="6 7">MMS-RVI-51</strain>
    </source>
</reference>
<keyword evidence="2" id="KW-0805">Transcription regulation</keyword>
<dbReference type="PROSITE" id="PS50931">
    <property type="entry name" value="HTH_LYSR"/>
    <property type="match status" value="1"/>
</dbReference>
<gene>
    <name evidence="6" type="ORF">FIT94_06430</name>
</gene>
<evidence type="ECO:0000313" key="7">
    <source>
        <dbReference type="Proteomes" id="UP000314901"/>
    </source>
</evidence>
<evidence type="ECO:0000256" key="1">
    <source>
        <dbReference type="ARBA" id="ARBA00009437"/>
    </source>
</evidence>
<dbReference type="CDD" id="cd08419">
    <property type="entry name" value="PBP2_CbbR_RubisCO_like"/>
    <property type="match status" value="1"/>
</dbReference>
<keyword evidence="4" id="KW-0804">Transcription</keyword>
<sequence>MNITFRQLRLFLALEQTESVTKAARMMHITQPTASMQLKEMTENIGSPLFEVISKKIHLTGLGKEFAKTAREMMDRWEAFEQHATQMKGLTKGRLRVAVVSTAKYFVPKLLGSFCSKYPEVDISLEILNRDGVVRRVEDNSDDLYVMSRPPIHIDLEDQILMPNPLCMIAYKDHPLASKKNLRLQDLKHERFILRELGSGTRMSVDIHFKQKKFTPSLLLELGNNEAIKKAVASRLGVAVISIHALDQFDYDNEISVLKLQDFPINSQWHLVYLRGKQLSPIARAFHEHVLSESKHFYINSN</sequence>
<keyword evidence="3" id="KW-0238">DNA-binding</keyword>
<proteinExistence type="inferred from homology"/>
<dbReference type="PANTHER" id="PTHR30126:SF5">
    <property type="entry name" value="HTH-TYPE TRANSCRIPTIONAL ACTIVATOR CMPR"/>
    <property type="match status" value="1"/>
</dbReference>
<dbReference type="AlphaFoldDB" id="A0AAX1F175"/>
<dbReference type="InterPro" id="IPR036388">
    <property type="entry name" value="WH-like_DNA-bd_sf"/>
</dbReference>
<dbReference type="EMBL" id="CP040953">
    <property type="protein sequence ID" value="QDC41671.1"/>
    <property type="molecule type" value="Genomic_DNA"/>
</dbReference>
<dbReference type="GeneID" id="66285528"/>
<evidence type="ECO:0000313" key="6">
    <source>
        <dbReference type="EMBL" id="QDC41671.1"/>
    </source>
</evidence>
<evidence type="ECO:0000256" key="2">
    <source>
        <dbReference type="ARBA" id="ARBA00023015"/>
    </source>
</evidence>
<dbReference type="InterPro" id="IPR036390">
    <property type="entry name" value="WH_DNA-bd_sf"/>
</dbReference>
<comment type="similarity">
    <text evidence="1">Belongs to the LysR transcriptional regulatory family.</text>
</comment>
<dbReference type="Gene3D" id="1.10.10.10">
    <property type="entry name" value="Winged helix-like DNA-binding domain superfamily/Winged helix DNA-binding domain"/>
    <property type="match status" value="1"/>
</dbReference>
<dbReference type="Proteomes" id="UP000314901">
    <property type="component" value="Chromosome"/>
</dbReference>
<accession>A0AAX1F175</accession>
<name>A0AAX1F175_9PROT</name>
<dbReference type="KEGG" id="muv:FIT94_06430"/>
<dbReference type="PANTHER" id="PTHR30126">
    <property type="entry name" value="HTH-TYPE TRANSCRIPTIONAL REGULATOR"/>
    <property type="match status" value="1"/>
</dbReference>
<evidence type="ECO:0000259" key="5">
    <source>
        <dbReference type="PROSITE" id="PS50931"/>
    </source>
</evidence>
<dbReference type="SUPFAM" id="SSF53850">
    <property type="entry name" value="Periplasmic binding protein-like II"/>
    <property type="match status" value="1"/>
</dbReference>
<dbReference type="GO" id="GO:0000976">
    <property type="term" value="F:transcription cis-regulatory region binding"/>
    <property type="evidence" value="ECO:0007669"/>
    <property type="project" value="TreeGrafter"/>
</dbReference>
<dbReference type="InterPro" id="IPR005119">
    <property type="entry name" value="LysR_subst-bd"/>
</dbReference>
<organism evidence="6 7">
    <name type="scientific">Candidatus Methylopumilus universalis</name>
    <dbReference type="NCBI Taxonomy" id="2588536"/>
    <lineage>
        <taxon>Bacteria</taxon>
        <taxon>Pseudomonadati</taxon>
        <taxon>Pseudomonadota</taxon>
        <taxon>Betaproteobacteria</taxon>
        <taxon>Nitrosomonadales</taxon>
        <taxon>Methylophilaceae</taxon>
        <taxon>Candidatus Methylopumilus</taxon>
    </lineage>
</organism>
<dbReference type="Pfam" id="PF03466">
    <property type="entry name" value="LysR_substrate"/>
    <property type="match status" value="1"/>
</dbReference>
<dbReference type="Gene3D" id="3.40.190.290">
    <property type="match status" value="1"/>
</dbReference>
<evidence type="ECO:0000256" key="4">
    <source>
        <dbReference type="ARBA" id="ARBA00023163"/>
    </source>
</evidence>
<protein>
    <submittedName>
        <fullName evidence="6">LysR family transcriptional regulator</fullName>
    </submittedName>
</protein>
<dbReference type="SUPFAM" id="SSF46785">
    <property type="entry name" value="Winged helix' DNA-binding domain"/>
    <property type="match status" value="1"/>
</dbReference>
<dbReference type="RefSeq" id="WP_139868689.1">
    <property type="nucleotide sequence ID" value="NZ_CP040949.1"/>
</dbReference>
<evidence type="ECO:0000256" key="3">
    <source>
        <dbReference type="ARBA" id="ARBA00023125"/>
    </source>
</evidence>